<dbReference type="GO" id="GO:0006364">
    <property type="term" value="P:rRNA processing"/>
    <property type="evidence" value="ECO:0007669"/>
    <property type="project" value="UniProtKB-KW"/>
</dbReference>
<dbReference type="PANTHER" id="PTHR12801:SF45">
    <property type="entry name" value="RNA EXONUCLEASE 4"/>
    <property type="match status" value="1"/>
</dbReference>
<dbReference type="InterPro" id="IPR013520">
    <property type="entry name" value="Ribonucl_H"/>
</dbReference>
<dbReference type="FunFam" id="3.30.420.10:FF:000007">
    <property type="entry name" value="Interferon-stimulated exonuclease gene 20"/>
    <property type="match status" value="1"/>
</dbReference>
<reference evidence="12 13" key="1">
    <citation type="journal article" date="2015" name="Environ. Microbiol.">
        <title>Metagenome sequence of Elaphomyces granulatus from sporocarp tissue reveals Ascomycota ectomycorrhizal fingerprints of genome expansion and a Proteobacteria-rich microbiome.</title>
        <authorList>
            <person name="Quandt C.A."/>
            <person name="Kohler A."/>
            <person name="Hesse C.N."/>
            <person name="Sharpton T.J."/>
            <person name="Martin F."/>
            <person name="Spatafora J.W."/>
        </authorList>
    </citation>
    <scope>NUCLEOTIDE SEQUENCE [LARGE SCALE GENOMIC DNA]</scope>
    <source>
        <strain evidence="12 13">OSC145934</strain>
    </source>
</reference>
<protein>
    <recommendedName>
        <fullName evidence="3">RNA exonuclease 4</fullName>
    </recommendedName>
</protein>
<keyword evidence="4" id="KW-0698">rRNA processing</keyword>
<dbReference type="GO" id="GO:0008408">
    <property type="term" value="F:3'-5' exonuclease activity"/>
    <property type="evidence" value="ECO:0007669"/>
    <property type="project" value="InterPro"/>
</dbReference>
<feature type="region of interest" description="Disordered" evidence="10">
    <location>
        <begin position="281"/>
        <end position="304"/>
    </location>
</feature>
<comment type="similarity">
    <text evidence="2">Belongs to the REXO4 family.</text>
</comment>
<dbReference type="OrthoDB" id="8191639at2759"/>
<dbReference type="Proteomes" id="UP000243515">
    <property type="component" value="Unassembled WGS sequence"/>
</dbReference>
<accession>A0A232M546</accession>
<dbReference type="InterPro" id="IPR047021">
    <property type="entry name" value="REXO1/3/4-like"/>
</dbReference>
<dbReference type="CDD" id="cd06144">
    <property type="entry name" value="REX4_like"/>
    <property type="match status" value="1"/>
</dbReference>
<evidence type="ECO:0000256" key="6">
    <source>
        <dbReference type="ARBA" id="ARBA00022801"/>
    </source>
</evidence>
<dbReference type="SMART" id="SM00479">
    <property type="entry name" value="EXOIII"/>
    <property type="match status" value="1"/>
</dbReference>
<comment type="subcellular location">
    <subcellularLocation>
        <location evidence="1">Nucleus</location>
    </subcellularLocation>
</comment>
<evidence type="ECO:0000256" key="10">
    <source>
        <dbReference type="SAM" id="MobiDB-lite"/>
    </source>
</evidence>
<proteinExistence type="inferred from homology"/>
<evidence type="ECO:0000259" key="11">
    <source>
        <dbReference type="SMART" id="SM00479"/>
    </source>
</evidence>
<sequence>MELKDLSGNWKRLQETLKKNDSPGSLSIKRKLSNYASRDGIKRRKIDGLVETTQKARRFSDKKGLSEMPGDEATEISSRKNSVANIQKVDPRNGKINEGLSQTAEVGRYVAIDCEMIGVGPNPDKESALARVSIVNWNGDQVYDSFVRPKEKVTDWRTRVSGVSAKDMAYARSLEEVQRHVADIIEDTVLIGHAIKHDLNALLLSHPKCDIRDTSRHPPYRKFAGGSSPRLKVLAAELLGLSIQEGAHSSVEDARVTMLLFRRDKEAFDREHTKKWPVRVMLEGQKKVHNGAKKKKKKKKSRKR</sequence>
<dbReference type="Pfam" id="PF00929">
    <property type="entry name" value="RNase_T"/>
    <property type="match status" value="1"/>
</dbReference>
<keyword evidence="13" id="KW-1185">Reference proteome</keyword>
<dbReference type="AlphaFoldDB" id="A0A232M546"/>
<name>A0A232M546_9EURO</name>
<dbReference type="Gene3D" id="3.30.420.10">
    <property type="entry name" value="Ribonuclease H-like superfamily/Ribonuclease H"/>
    <property type="match status" value="1"/>
</dbReference>
<evidence type="ECO:0000256" key="5">
    <source>
        <dbReference type="ARBA" id="ARBA00022722"/>
    </source>
</evidence>
<keyword evidence="7" id="KW-0269">Exonuclease</keyword>
<dbReference type="GO" id="GO:0005634">
    <property type="term" value="C:nucleus"/>
    <property type="evidence" value="ECO:0007669"/>
    <property type="project" value="UniProtKB-SubCell"/>
</dbReference>
<dbReference type="GO" id="GO:0000027">
    <property type="term" value="P:ribosomal large subunit assembly"/>
    <property type="evidence" value="ECO:0007669"/>
    <property type="project" value="TreeGrafter"/>
</dbReference>
<organism evidence="12 13">
    <name type="scientific">Elaphomyces granulatus</name>
    <dbReference type="NCBI Taxonomy" id="519963"/>
    <lineage>
        <taxon>Eukaryota</taxon>
        <taxon>Fungi</taxon>
        <taxon>Dikarya</taxon>
        <taxon>Ascomycota</taxon>
        <taxon>Pezizomycotina</taxon>
        <taxon>Eurotiomycetes</taxon>
        <taxon>Eurotiomycetidae</taxon>
        <taxon>Eurotiales</taxon>
        <taxon>Elaphomycetaceae</taxon>
        <taxon>Elaphomyces</taxon>
    </lineage>
</organism>
<dbReference type="InterPro" id="IPR012337">
    <property type="entry name" value="RNaseH-like_sf"/>
</dbReference>
<dbReference type="InterPro" id="IPR036397">
    <property type="entry name" value="RNaseH_sf"/>
</dbReference>
<evidence type="ECO:0000256" key="8">
    <source>
        <dbReference type="ARBA" id="ARBA00023242"/>
    </source>
</evidence>
<dbReference type="GO" id="GO:0003676">
    <property type="term" value="F:nucleic acid binding"/>
    <property type="evidence" value="ECO:0007669"/>
    <property type="project" value="InterPro"/>
</dbReference>
<comment type="function">
    <text evidence="9">Exoribonuclease involved in ribosome biosynthesis. Involved in the processing of ITS1, the internal transcribed spacer localized between the 18S and 5.8S rRNAs.</text>
</comment>
<evidence type="ECO:0000256" key="3">
    <source>
        <dbReference type="ARBA" id="ARBA00016937"/>
    </source>
</evidence>
<evidence type="ECO:0000256" key="2">
    <source>
        <dbReference type="ARBA" id="ARBA00010489"/>
    </source>
</evidence>
<evidence type="ECO:0000313" key="12">
    <source>
        <dbReference type="EMBL" id="OXV11462.1"/>
    </source>
</evidence>
<gene>
    <name evidence="12" type="ORF">Egran_00777</name>
</gene>
<dbReference type="InterPro" id="IPR037431">
    <property type="entry name" value="REX4_DEDDh_dom"/>
</dbReference>
<evidence type="ECO:0000313" key="13">
    <source>
        <dbReference type="Proteomes" id="UP000243515"/>
    </source>
</evidence>
<evidence type="ECO:0000256" key="7">
    <source>
        <dbReference type="ARBA" id="ARBA00022839"/>
    </source>
</evidence>
<evidence type="ECO:0000256" key="9">
    <source>
        <dbReference type="ARBA" id="ARBA00025599"/>
    </source>
</evidence>
<evidence type="ECO:0000256" key="1">
    <source>
        <dbReference type="ARBA" id="ARBA00004123"/>
    </source>
</evidence>
<comment type="caution">
    <text evidence="12">The sequence shown here is derived from an EMBL/GenBank/DDBJ whole genome shotgun (WGS) entry which is preliminary data.</text>
</comment>
<keyword evidence="5" id="KW-0540">Nuclease</keyword>
<feature type="compositionally biased region" description="Basic residues" evidence="10">
    <location>
        <begin position="287"/>
        <end position="304"/>
    </location>
</feature>
<dbReference type="PANTHER" id="PTHR12801">
    <property type="entry name" value="RNA EXONUCLEASE REXO1 / RECO3 FAMILY MEMBER-RELATED"/>
    <property type="match status" value="1"/>
</dbReference>
<keyword evidence="6" id="KW-0378">Hydrolase</keyword>
<keyword evidence="8" id="KW-0539">Nucleus</keyword>
<evidence type="ECO:0000256" key="4">
    <source>
        <dbReference type="ARBA" id="ARBA00022552"/>
    </source>
</evidence>
<dbReference type="SUPFAM" id="SSF53098">
    <property type="entry name" value="Ribonuclease H-like"/>
    <property type="match status" value="1"/>
</dbReference>
<feature type="domain" description="Exonuclease" evidence="11">
    <location>
        <begin position="108"/>
        <end position="270"/>
    </location>
</feature>
<feature type="region of interest" description="Disordered" evidence="10">
    <location>
        <begin position="60"/>
        <end position="79"/>
    </location>
</feature>
<dbReference type="EMBL" id="NPHW01002457">
    <property type="protein sequence ID" value="OXV11462.1"/>
    <property type="molecule type" value="Genomic_DNA"/>
</dbReference>